<feature type="non-terminal residue" evidence="2">
    <location>
        <position position="1"/>
    </location>
</feature>
<feature type="compositionally biased region" description="Basic and acidic residues" evidence="1">
    <location>
        <begin position="79"/>
        <end position="103"/>
    </location>
</feature>
<reference evidence="2" key="1">
    <citation type="submission" date="2020-02" db="EMBL/GenBank/DDBJ databases">
        <authorList>
            <person name="Meier V. D."/>
        </authorList>
    </citation>
    <scope>NUCLEOTIDE SEQUENCE</scope>
    <source>
        <strain evidence="2">AVDCRST_MAG36</strain>
    </source>
</reference>
<organism evidence="2">
    <name type="scientific">uncultured Nocardioidaceae bacterium</name>
    <dbReference type="NCBI Taxonomy" id="253824"/>
    <lineage>
        <taxon>Bacteria</taxon>
        <taxon>Bacillati</taxon>
        <taxon>Actinomycetota</taxon>
        <taxon>Actinomycetes</taxon>
        <taxon>Propionibacteriales</taxon>
        <taxon>Nocardioidaceae</taxon>
        <taxon>environmental samples</taxon>
    </lineage>
</organism>
<sequence>ERATDRRRRNRRAPRDHRDLGVDVLPHQGPARAGAGAGLPRGALRDRSCVPHDHVPARARAALPCRPAARGRPRAPLRGRTDPADRRPRAHRGDRVGLRDRALRRLHAAARRAAAAPAHRRGDVGRGGAGGRRPGGAHPARGEHGVRRGADVRRRGAVRRAHRRPRRVEHRPGRHGDGDRAAARGHRRVRAGHRAGRCRAAQHGGGLDERALHVGVRRGARHGRPDLGAGAPAADAHRDHHEHGAGLRGVLRRAARRGGPDGSDVRRRRDGADRDARRRARATAQDRGRGHPPRGV</sequence>
<feature type="compositionally biased region" description="Basic and acidic residues" evidence="1">
    <location>
        <begin position="235"/>
        <end position="245"/>
    </location>
</feature>
<feature type="compositionally biased region" description="Basic and acidic residues" evidence="1">
    <location>
        <begin position="263"/>
        <end position="276"/>
    </location>
</feature>
<feature type="compositionally biased region" description="Low complexity" evidence="1">
    <location>
        <begin position="29"/>
        <end position="42"/>
    </location>
</feature>
<name>A0A6J4M7N7_9ACTN</name>
<evidence type="ECO:0000313" key="2">
    <source>
        <dbReference type="EMBL" id="CAA9352180.1"/>
    </source>
</evidence>
<dbReference type="EMBL" id="CADCUH010000135">
    <property type="protein sequence ID" value="CAA9352180.1"/>
    <property type="molecule type" value="Genomic_DNA"/>
</dbReference>
<feature type="compositionally biased region" description="Basic residues" evidence="1">
    <location>
        <begin position="1"/>
        <end position="15"/>
    </location>
</feature>
<feature type="compositionally biased region" description="Basic and acidic residues" evidence="1">
    <location>
        <begin position="43"/>
        <end position="56"/>
    </location>
</feature>
<protein>
    <submittedName>
        <fullName evidence="2">Permease of the drug/metabolite transporter (DMT) superfamily</fullName>
    </submittedName>
</protein>
<feature type="non-terminal residue" evidence="2">
    <location>
        <position position="296"/>
    </location>
</feature>
<proteinExistence type="predicted"/>
<feature type="compositionally biased region" description="Basic residues" evidence="1">
    <location>
        <begin position="183"/>
        <end position="197"/>
    </location>
</feature>
<evidence type="ECO:0000256" key="1">
    <source>
        <dbReference type="SAM" id="MobiDB-lite"/>
    </source>
</evidence>
<feature type="region of interest" description="Disordered" evidence="1">
    <location>
        <begin position="1"/>
        <end position="204"/>
    </location>
</feature>
<feature type="compositionally biased region" description="Gly residues" evidence="1">
    <location>
        <begin position="125"/>
        <end position="134"/>
    </location>
</feature>
<feature type="compositionally biased region" description="Basic and acidic residues" evidence="1">
    <location>
        <begin position="140"/>
        <end position="154"/>
    </location>
</feature>
<feature type="compositionally biased region" description="Basic residues" evidence="1">
    <location>
        <begin position="155"/>
        <end position="169"/>
    </location>
</feature>
<feature type="compositionally biased region" description="Low complexity" evidence="1">
    <location>
        <begin position="58"/>
        <end position="68"/>
    </location>
</feature>
<feature type="compositionally biased region" description="Basic and acidic residues" evidence="1">
    <location>
        <begin position="170"/>
        <end position="182"/>
    </location>
</feature>
<dbReference type="AlphaFoldDB" id="A0A6J4M7N7"/>
<feature type="region of interest" description="Disordered" evidence="1">
    <location>
        <begin position="220"/>
        <end position="296"/>
    </location>
</feature>
<gene>
    <name evidence="2" type="ORF">AVDCRST_MAG36-2062</name>
</gene>
<accession>A0A6J4M7N7</accession>